<feature type="transmembrane region" description="Helical" evidence="6">
    <location>
        <begin position="235"/>
        <end position="256"/>
    </location>
</feature>
<dbReference type="SUPFAM" id="SSF103481">
    <property type="entry name" value="Multidrug resistance efflux transporter EmrE"/>
    <property type="match status" value="1"/>
</dbReference>
<dbReference type="InterPro" id="IPR000620">
    <property type="entry name" value="EamA_dom"/>
</dbReference>
<dbReference type="Pfam" id="PF00892">
    <property type="entry name" value="EamA"/>
    <property type="match status" value="2"/>
</dbReference>
<evidence type="ECO:0000259" key="7">
    <source>
        <dbReference type="Pfam" id="PF00892"/>
    </source>
</evidence>
<name>A0AAW1XBR3_RUBAR</name>
<dbReference type="InterPro" id="IPR037185">
    <property type="entry name" value="EmrE-like"/>
</dbReference>
<organism evidence="8 9">
    <name type="scientific">Rubus argutus</name>
    <name type="common">Southern blackberry</name>
    <dbReference type="NCBI Taxonomy" id="59490"/>
    <lineage>
        <taxon>Eukaryota</taxon>
        <taxon>Viridiplantae</taxon>
        <taxon>Streptophyta</taxon>
        <taxon>Embryophyta</taxon>
        <taxon>Tracheophyta</taxon>
        <taxon>Spermatophyta</taxon>
        <taxon>Magnoliopsida</taxon>
        <taxon>eudicotyledons</taxon>
        <taxon>Gunneridae</taxon>
        <taxon>Pentapetalae</taxon>
        <taxon>rosids</taxon>
        <taxon>fabids</taxon>
        <taxon>Rosales</taxon>
        <taxon>Rosaceae</taxon>
        <taxon>Rosoideae</taxon>
        <taxon>Rosoideae incertae sedis</taxon>
        <taxon>Rubus</taxon>
    </lineage>
</organism>
<comment type="caution">
    <text evidence="8">The sequence shown here is derived from an EMBL/GenBank/DDBJ whole genome shotgun (WGS) entry which is preliminary data.</text>
</comment>
<evidence type="ECO:0000256" key="6">
    <source>
        <dbReference type="SAM" id="Phobius"/>
    </source>
</evidence>
<evidence type="ECO:0000313" key="9">
    <source>
        <dbReference type="Proteomes" id="UP001457282"/>
    </source>
</evidence>
<dbReference type="InterPro" id="IPR030184">
    <property type="entry name" value="WAT1-related"/>
</dbReference>
<dbReference type="AlphaFoldDB" id="A0AAW1XBR3"/>
<evidence type="ECO:0000256" key="3">
    <source>
        <dbReference type="ARBA" id="ARBA00022692"/>
    </source>
</evidence>
<feature type="transmembrane region" description="Helical" evidence="6">
    <location>
        <begin position="70"/>
        <end position="89"/>
    </location>
</feature>
<dbReference type="EMBL" id="JBEDUW010000004">
    <property type="protein sequence ID" value="KAK9933298.1"/>
    <property type="molecule type" value="Genomic_DNA"/>
</dbReference>
<dbReference type="GO" id="GO:0016020">
    <property type="term" value="C:membrane"/>
    <property type="evidence" value="ECO:0007669"/>
    <property type="project" value="UniProtKB-SubCell"/>
</dbReference>
<feature type="domain" description="EamA" evidence="7">
    <location>
        <begin position="141"/>
        <end position="279"/>
    </location>
</feature>
<keyword evidence="4 6" id="KW-1133">Transmembrane helix</keyword>
<feature type="transmembrane region" description="Helical" evidence="6">
    <location>
        <begin position="171"/>
        <end position="190"/>
    </location>
</feature>
<sequence>MVLNHEASCVKPVTMMVVTNILYSVLNILYKLVAVTGMNLNVFVAYRLMFSAAFMVPLAQILERKSRPKLNWIVLFQAFLLGLFGATLTQNLYIECLALTSPTFLAAMLNLLPGITFVMALCFRLENSSMSSSSHRNNPWLGFLAGLGSMVCFTTWLIMQAKVSDRYPGPYTSTALMSIMGSIQSVIFALCVERDWNQWKLGWDIRLWTAAYSGIMVSGVAVFLMSWCVQKRGPLFVSVFSPLTILIVALGSSLFLGEKFSVGSVLGGILVVCGLYIVLWGKSKELQLLELPLSTMNSSPRTHTTSSPESFQLLDEAKKYMLRQLSGKLNISLINCWSLKTTEVAAAVASATSSLCSATTIAATTPSQARGHPIDATAVKPGHALVLLILTTALHTKTTTSLVVNPLPQARVQAAAAFFLPPSFPRLLCTAATLPRYIQSS</sequence>
<feature type="transmembrane region" description="Helical" evidence="6">
    <location>
        <begin position="262"/>
        <end position="281"/>
    </location>
</feature>
<evidence type="ECO:0000256" key="4">
    <source>
        <dbReference type="ARBA" id="ARBA00022989"/>
    </source>
</evidence>
<keyword evidence="5 6" id="KW-0472">Membrane</keyword>
<evidence type="ECO:0000256" key="1">
    <source>
        <dbReference type="ARBA" id="ARBA00004141"/>
    </source>
</evidence>
<feature type="transmembrane region" description="Helical" evidence="6">
    <location>
        <begin position="40"/>
        <end position="58"/>
    </location>
</feature>
<comment type="subcellular location">
    <subcellularLocation>
        <location evidence="1">Membrane</location>
        <topology evidence="1">Multi-pass membrane protein</topology>
    </subcellularLocation>
</comment>
<protein>
    <recommendedName>
        <fullName evidence="7">EamA domain-containing protein</fullName>
    </recommendedName>
</protein>
<reference evidence="8 9" key="1">
    <citation type="journal article" date="2023" name="G3 (Bethesda)">
        <title>A chromosome-length genome assembly and annotation of blackberry (Rubus argutus, cv. 'Hillquist').</title>
        <authorList>
            <person name="Bruna T."/>
            <person name="Aryal R."/>
            <person name="Dudchenko O."/>
            <person name="Sargent D.J."/>
            <person name="Mead D."/>
            <person name="Buti M."/>
            <person name="Cavallini A."/>
            <person name="Hytonen T."/>
            <person name="Andres J."/>
            <person name="Pham M."/>
            <person name="Weisz D."/>
            <person name="Mascagni F."/>
            <person name="Usai G."/>
            <person name="Natali L."/>
            <person name="Bassil N."/>
            <person name="Fernandez G.E."/>
            <person name="Lomsadze A."/>
            <person name="Armour M."/>
            <person name="Olukolu B."/>
            <person name="Poorten T."/>
            <person name="Britton C."/>
            <person name="Davik J."/>
            <person name="Ashrafi H."/>
            <person name="Aiden E.L."/>
            <person name="Borodovsky M."/>
            <person name="Worthington M."/>
        </authorList>
    </citation>
    <scope>NUCLEOTIDE SEQUENCE [LARGE SCALE GENOMIC DNA]</scope>
    <source>
        <strain evidence="8">PI 553951</strain>
    </source>
</reference>
<evidence type="ECO:0000256" key="2">
    <source>
        <dbReference type="ARBA" id="ARBA00007635"/>
    </source>
</evidence>
<comment type="similarity">
    <text evidence="2">Belongs to the drug/metabolite transporter (DMT) superfamily. Plant drug/metabolite exporter (P-DME) (TC 2.A.7.4) family.</text>
</comment>
<gene>
    <name evidence="8" type="ORF">M0R45_020499</name>
</gene>
<dbReference type="PANTHER" id="PTHR31218">
    <property type="entry name" value="WAT1-RELATED PROTEIN"/>
    <property type="match status" value="1"/>
</dbReference>
<keyword evidence="9" id="KW-1185">Reference proteome</keyword>
<feature type="domain" description="EamA" evidence="7">
    <location>
        <begin position="13"/>
        <end position="125"/>
    </location>
</feature>
<feature type="transmembrane region" description="Helical" evidence="6">
    <location>
        <begin position="12"/>
        <end position="33"/>
    </location>
</feature>
<keyword evidence="3 6" id="KW-0812">Transmembrane</keyword>
<feature type="transmembrane region" description="Helical" evidence="6">
    <location>
        <begin position="140"/>
        <end position="159"/>
    </location>
</feature>
<evidence type="ECO:0000313" key="8">
    <source>
        <dbReference type="EMBL" id="KAK9933298.1"/>
    </source>
</evidence>
<proteinExistence type="inferred from homology"/>
<dbReference type="GO" id="GO:0022857">
    <property type="term" value="F:transmembrane transporter activity"/>
    <property type="evidence" value="ECO:0007669"/>
    <property type="project" value="InterPro"/>
</dbReference>
<evidence type="ECO:0000256" key="5">
    <source>
        <dbReference type="ARBA" id="ARBA00023136"/>
    </source>
</evidence>
<feature type="transmembrane region" description="Helical" evidence="6">
    <location>
        <begin position="210"/>
        <end position="228"/>
    </location>
</feature>
<accession>A0AAW1XBR3</accession>
<dbReference type="Proteomes" id="UP001457282">
    <property type="component" value="Unassembled WGS sequence"/>
</dbReference>
<feature type="transmembrane region" description="Helical" evidence="6">
    <location>
        <begin position="96"/>
        <end position="120"/>
    </location>
</feature>